<dbReference type="EMBL" id="CP001965">
    <property type="protein sequence ID" value="ADE11861.1"/>
    <property type="molecule type" value="Genomic_DNA"/>
</dbReference>
<evidence type="ECO:0000256" key="1">
    <source>
        <dbReference type="SAM" id="MobiDB-lite"/>
    </source>
</evidence>
<dbReference type="Proteomes" id="UP000001625">
    <property type="component" value="Chromosome"/>
</dbReference>
<evidence type="ECO:0000313" key="3">
    <source>
        <dbReference type="Proteomes" id="UP000001625"/>
    </source>
</evidence>
<dbReference type="STRING" id="580332.Slit_1628"/>
<name>D5CSC5_SIDLE</name>
<protein>
    <submittedName>
        <fullName evidence="2">Uncharacterized protein</fullName>
    </submittedName>
</protein>
<organism evidence="2 3">
    <name type="scientific">Sideroxydans lithotrophicus (strain ES-1)</name>
    <dbReference type="NCBI Taxonomy" id="580332"/>
    <lineage>
        <taxon>Bacteria</taxon>
        <taxon>Pseudomonadati</taxon>
        <taxon>Pseudomonadota</taxon>
        <taxon>Betaproteobacteria</taxon>
        <taxon>Nitrosomonadales</taxon>
        <taxon>Gallionellaceae</taxon>
        <taxon>Sideroxydans</taxon>
    </lineage>
</organism>
<reference evidence="2 3" key="1">
    <citation type="submission" date="2010-03" db="EMBL/GenBank/DDBJ databases">
        <title>Complete sequence of Sideroxydans lithotrophicus ES-1.</title>
        <authorList>
            <consortium name="US DOE Joint Genome Institute"/>
            <person name="Lucas S."/>
            <person name="Copeland A."/>
            <person name="Lapidus A."/>
            <person name="Cheng J.-F."/>
            <person name="Bruce D."/>
            <person name="Goodwin L."/>
            <person name="Pitluck S."/>
            <person name="Munk A.C."/>
            <person name="Detter J.C."/>
            <person name="Han C."/>
            <person name="Tapia R."/>
            <person name="Larimer F."/>
            <person name="Land M."/>
            <person name="Hauser L."/>
            <person name="Kyrpides N."/>
            <person name="Ivanova N."/>
            <person name="Emerson D."/>
            <person name="Woyke T."/>
        </authorList>
    </citation>
    <scope>NUCLEOTIDE SEQUENCE [LARGE SCALE GENOMIC DNA]</scope>
    <source>
        <strain evidence="2 3">ES-1</strain>
    </source>
</reference>
<evidence type="ECO:0000313" key="2">
    <source>
        <dbReference type="EMBL" id="ADE11861.1"/>
    </source>
</evidence>
<sequence length="64" mass="7106">MMNHSLFPQSGLRMGRCVAAGYPPAYCLRVEGQMMRVREARDIVPHPNPNPLPLAGEGTNEENK</sequence>
<dbReference type="AlphaFoldDB" id="D5CSC5"/>
<accession>D5CSC5</accession>
<proteinExistence type="predicted"/>
<keyword evidence="3" id="KW-1185">Reference proteome</keyword>
<dbReference type="KEGG" id="slt:Slit_1628"/>
<feature type="region of interest" description="Disordered" evidence="1">
    <location>
        <begin position="42"/>
        <end position="64"/>
    </location>
</feature>
<dbReference type="HOGENOM" id="CLU_2865392_0_0_4"/>
<gene>
    <name evidence="2" type="ordered locus">Slit_1628</name>
</gene>